<sequence length="273" mass="31209" precursor="true">MTYPMNLRKHIFHTALIFCGFFVLLTNLQAESTNTFRVMTYNIHHGEGLDKQVDLQRIADLIKQEKADIVALQEVDRNTERTGKRDFPAEFTRLTGMSCVFSNNWPVQGGEYGTAILTRFPITKREHSLLKMVGSKEQRGLLQAHVKMGDREVVVMNTHVDHRKTDEERLESIMEFATVIKKKAELPVIFCGDFNDVPGSPTYEQMSALLDDSWKLIGEGEGWTIPAEKPRRRIDYIWISKKGPIIPLRAWVPASEASDHRPLVVEFQLPTGK</sequence>
<dbReference type="PANTHER" id="PTHR14859:SF15">
    <property type="entry name" value="ENDONUCLEASE_EXONUCLEASE_PHOSPHATASE DOMAIN-CONTAINING PROTEIN"/>
    <property type="match status" value="1"/>
</dbReference>
<dbReference type="GO" id="GO:0004519">
    <property type="term" value="F:endonuclease activity"/>
    <property type="evidence" value="ECO:0007669"/>
    <property type="project" value="UniProtKB-KW"/>
</dbReference>
<keyword evidence="3" id="KW-1185">Reference proteome</keyword>
<keyword evidence="2" id="KW-0540">Nuclease</keyword>
<dbReference type="Pfam" id="PF03372">
    <property type="entry name" value="Exo_endo_phos"/>
    <property type="match status" value="1"/>
</dbReference>
<dbReference type="Proteomes" id="UP000003688">
    <property type="component" value="Unassembled WGS sequence"/>
</dbReference>
<dbReference type="STRING" id="320771.Cflav_PD4047"/>
<dbReference type="EMBL" id="ABOX02000013">
    <property type="protein sequence ID" value="EEF60878.1"/>
    <property type="molecule type" value="Genomic_DNA"/>
</dbReference>
<dbReference type="GO" id="GO:0004527">
    <property type="term" value="F:exonuclease activity"/>
    <property type="evidence" value="ECO:0007669"/>
    <property type="project" value="UniProtKB-KW"/>
</dbReference>
<dbReference type="InterPro" id="IPR051916">
    <property type="entry name" value="GPI-anchor_lipid_remodeler"/>
</dbReference>
<keyword evidence="2" id="KW-0378">Hydrolase</keyword>
<dbReference type="InterPro" id="IPR005135">
    <property type="entry name" value="Endo/exonuclease/phosphatase"/>
</dbReference>
<evidence type="ECO:0000313" key="2">
    <source>
        <dbReference type="EMBL" id="EEF60878.1"/>
    </source>
</evidence>
<comment type="caution">
    <text evidence="2">The sequence shown here is derived from an EMBL/GenBank/DDBJ whole genome shotgun (WGS) entry which is preliminary data.</text>
</comment>
<evidence type="ECO:0000313" key="3">
    <source>
        <dbReference type="Proteomes" id="UP000003688"/>
    </source>
</evidence>
<organism evidence="2 3">
    <name type="scientific">Pedosphaera parvula (strain Ellin514)</name>
    <dbReference type="NCBI Taxonomy" id="320771"/>
    <lineage>
        <taxon>Bacteria</taxon>
        <taxon>Pseudomonadati</taxon>
        <taxon>Verrucomicrobiota</taxon>
        <taxon>Pedosphaerae</taxon>
        <taxon>Pedosphaerales</taxon>
        <taxon>Pedosphaeraceae</taxon>
        <taxon>Pedosphaera</taxon>
    </lineage>
</organism>
<dbReference type="InterPro" id="IPR036691">
    <property type="entry name" value="Endo/exonu/phosph_ase_sf"/>
</dbReference>
<dbReference type="Gene3D" id="3.60.10.10">
    <property type="entry name" value="Endonuclease/exonuclease/phosphatase"/>
    <property type="match status" value="1"/>
</dbReference>
<reference evidence="2 3" key="1">
    <citation type="journal article" date="2011" name="J. Bacteriol.">
        <title>Genome sequence of 'Pedosphaera parvula' Ellin514, an aerobic Verrucomicrobial isolate from pasture soil.</title>
        <authorList>
            <person name="Kant R."/>
            <person name="van Passel M.W."/>
            <person name="Sangwan P."/>
            <person name="Palva A."/>
            <person name="Lucas S."/>
            <person name="Copeland A."/>
            <person name="Lapidus A."/>
            <person name="Glavina Del Rio T."/>
            <person name="Dalin E."/>
            <person name="Tice H."/>
            <person name="Bruce D."/>
            <person name="Goodwin L."/>
            <person name="Pitluck S."/>
            <person name="Chertkov O."/>
            <person name="Larimer F.W."/>
            <person name="Land M.L."/>
            <person name="Hauser L."/>
            <person name="Brettin T.S."/>
            <person name="Detter J.C."/>
            <person name="Han S."/>
            <person name="de Vos W.M."/>
            <person name="Janssen P.H."/>
            <person name="Smidt H."/>
        </authorList>
    </citation>
    <scope>NUCLEOTIDE SEQUENCE [LARGE SCALE GENOMIC DNA]</scope>
    <source>
        <strain evidence="2 3">Ellin514</strain>
    </source>
</reference>
<dbReference type="GO" id="GO:0016020">
    <property type="term" value="C:membrane"/>
    <property type="evidence" value="ECO:0007669"/>
    <property type="project" value="GOC"/>
</dbReference>
<protein>
    <submittedName>
        <fullName evidence="2">Endonuclease/exonuclease/phosphatase</fullName>
    </submittedName>
</protein>
<evidence type="ECO:0000259" key="1">
    <source>
        <dbReference type="Pfam" id="PF03372"/>
    </source>
</evidence>
<dbReference type="AlphaFoldDB" id="B9XGV7"/>
<name>B9XGV7_PEDPL</name>
<keyword evidence="2" id="KW-0269">Exonuclease</keyword>
<proteinExistence type="predicted"/>
<accession>B9XGV7</accession>
<dbReference type="GO" id="GO:0006506">
    <property type="term" value="P:GPI anchor biosynthetic process"/>
    <property type="evidence" value="ECO:0007669"/>
    <property type="project" value="TreeGrafter"/>
</dbReference>
<gene>
    <name evidence="2" type="ORF">Cflav_PD4047</name>
</gene>
<dbReference type="PANTHER" id="PTHR14859">
    <property type="entry name" value="CALCOFLUOR WHITE HYPERSENSITIVE PROTEIN PRECURSOR"/>
    <property type="match status" value="1"/>
</dbReference>
<feature type="domain" description="Endonuclease/exonuclease/phosphatase" evidence="1">
    <location>
        <begin position="39"/>
        <end position="260"/>
    </location>
</feature>
<dbReference type="SUPFAM" id="SSF56219">
    <property type="entry name" value="DNase I-like"/>
    <property type="match status" value="1"/>
</dbReference>
<keyword evidence="2" id="KW-0255">Endonuclease</keyword>